<dbReference type="EMBL" id="OW240914">
    <property type="protein sequence ID" value="CAH2275033.1"/>
    <property type="molecule type" value="Genomic_DNA"/>
</dbReference>
<dbReference type="Proteomes" id="UP001295444">
    <property type="component" value="Chromosome 03"/>
</dbReference>
<feature type="signal peptide" evidence="2">
    <location>
        <begin position="1"/>
        <end position="19"/>
    </location>
</feature>
<evidence type="ECO:0000313" key="5">
    <source>
        <dbReference type="Proteomes" id="UP001295444"/>
    </source>
</evidence>
<feature type="domain" description="Peptidase M12B propeptide" evidence="3">
    <location>
        <begin position="31"/>
        <end position="109"/>
    </location>
</feature>
<evidence type="ECO:0000256" key="1">
    <source>
        <dbReference type="ARBA" id="ARBA00023157"/>
    </source>
</evidence>
<keyword evidence="2" id="KW-0732">Signal</keyword>
<dbReference type="InterPro" id="IPR002870">
    <property type="entry name" value="Peptidase_M12B_N"/>
</dbReference>
<feature type="chain" id="PRO_5041971526" evidence="2">
    <location>
        <begin position="20"/>
        <end position="216"/>
    </location>
</feature>
<gene>
    <name evidence="4" type="ORF">PECUL_23A048228</name>
</gene>
<keyword evidence="5" id="KW-1185">Reference proteome</keyword>
<dbReference type="GO" id="GO:0005886">
    <property type="term" value="C:plasma membrane"/>
    <property type="evidence" value="ECO:0007669"/>
    <property type="project" value="TreeGrafter"/>
</dbReference>
<reference evidence="4" key="1">
    <citation type="submission" date="2022-03" db="EMBL/GenBank/DDBJ databases">
        <authorList>
            <person name="Alioto T."/>
            <person name="Alioto T."/>
            <person name="Gomez Garrido J."/>
        </authorList>
    </citation>
    <scope>NUCLEOTIDE SEQUENCE</scope>
</reference>
<evidence type="ECO:0000313" key="4">
    <source>
        <dbReference type="EMBL" id="CAH2275033.1"/>
    </source>
</evidence>
<name>A0AAD1RQY0_PELCU</name>
<organism evidence="4 5">
    <name type="scientific">Pelobates cultripes</name>
    <name type="common">Western spadefoot toad</name>
    <dbReference type="NCBI Taxonomy" id="61616"/>
    <lineage>
        <taxon>Eukaryota</taxon>
        <taxon>Metazoa</taxon>
        <taxon>Chordata</taxon>
        <taxon>Craniata</taxon>
        <taxon>Vertebrata</taxon>
        <taxon>Euteleostomi</taxon>
        <taxon>Amphibia</taxon>
        <taxon>Batrachia</taxon>
        <taxon>Anura</taxon>
        <taxon>Pelobatoidea</taxon>
        <taxon>Pelobatidae</taxon>
        <taxon>Pelobates</taxon>
    </lineage>
</organism>
<proteinExistence type="predicted"/>
<dbReference type="PANTHER" id="PTHR11905:SF32">
    <property type="entry name" value="DISINTEGRIN AND METALLOPROTEINASE DOMAIN-CONTAINING PROTEIN 28"/>
    <property type="match status" value="1"/>
</dbReference>
<protein>
    <submittedName>
        <fullName evidence="4">Zinc metallo ase-disintegrin-like crotastatin</fullName>
    </submittedName>
</protein>
<accession>A0AAD1RQY0</accession>
<keyword evidence="1" id="KW-1015">Disulfide bond</keyword>
<evidence type="ECO:0000256" key="2">
    <source>
        <dbReference type="SAM" id="SignalP"/>
    </source>
</evidence>
<dbReference type="AlphaFoldDB" id="A0AAD1RQY0"/>
<evidence type="ECO:0000259" key="3">
    <source>
        <dbReference type="Pfam" id="PF01562"/>
    </source>
</evidence>
<dbReference type="Pfam" id="PF01562">
    <property type="entry name" value="Pep_M12B_propep"/>
    <property type="match status" value="1"/>
</dbReference>
<dbReference type="PANTHER" id="PTHR11905">
    <property type="entry name" value="ADAM A DISINTEGRIN AND METALLOPROTEASE DOMAIN"/>
    <property type="match status" value="1"/>
</dbReference>
<sequence length="216" mass="24445">MLHPVLLILAGVLFCQVLASSNRLPEGQKYEVVFPQKLHTQHKRDTQSNHPDVVHYGLVLEGKPLVLQLKRTEGLISDDYTETLYLPDGTPITHSPKIQDHCYYHGHVKNDDDSMASVSTCRGLSGVIHTRSRRFLIEPLNATDSDEHAVYEDKDETPRTCGVTNTTWLDNKVVKSSRSSNIEKQLFYASQKFVKMYVVLDTTMVSAFEENVINLS</sequence>